<dbReference type="EMBL" id="VCIZ01000002">
    <property type="protein sequence ID" value="TSP14046.1"/>
    <property type="molecule type" value="Genomic_DNA"/>
</dbReference>
<name>A0ABY3ESW4_9BURK</name>
<dbReference type="Proteomes" id="UP000318943">
    <property type="component" value="Unassembled WGS sequence"/>
</dbReference>
<dbReference type="RefSeq" id="WP_144196743.1">
    <property type="nucleotide sequence ID" value="NZ_VCIZ01000002.1"/>
</dbReference>
<gene>
    <name evidence="1" type="ORF">FGG12_06135</name>
</gene>
<sequence>MITYELVLTYKRSGWKRVVRIPAANRHEALVELPKKVSLKNVDIIAFAVHWEEGGGEIHQP</sequence>
<comment type="caution">
    <text evidence="1">The sequence shown here is derived from an EMBL/GenBank/DDBJ whole genome shotgun (WGS) entry which is preliminary data.</text>
</comment>
<evidence type="ECO:0000313" key="2">
    <source>
        <dbReference type="Proteomes" id="UP000318943"/>
    </source>
</evidence>
<evidence type="ECO:0000313" key="1">
    <source>
        <dbReference type="EMBL" id="TSP14046.1"/>
    </source>
</evidence>
<reference evidence="1 2" key="1">
    <citation type="submission" date="2019-05" db="EMBL/GenBank/DDBJ databases">
        <title>Whole genome sequence analysis of Cupriavidus campinensis S14E4C strain.</title>
        <authorList>
            <person name="Abbaszade G."/>
            <person name="Szabo A."/>
            <person name="Toumi M."/>
            <person name="Toth E."/>
        </authorList>
    </citation>
    <scope>NUCLEOTIDE SEQUENCE [LARGE SCALE GENOMIC DNA]</scope>
    <source>
        <strain evidence="1 2">S14E4C</strain>
    </source>
</reference>
<accession>A0ABY3ESW4</accession>
<proteinExistence type="predicted"/>
<keyword evidence="2" id="KW-1185">Reference proteome</keyword>
<protein>
    <submittedName>
        <fullName evidence="1">Uncharacterized protein</fullName>
    </submittedName>
</protein>
<organism evidence="1 2">
    <name type="scientific">Cupriavidus campinensis</name>
    <dbReference type="NCBI Taxonomy" id="151783"/>
    <lineage>
        <taxon>Bacteria</taxon>
        <taxon>Pseudomonadati</taxon>
        <taxon>Pseudomonadota</taxon>
        <taxon>Betaproteobacteria</taxon>
        <taxon>Burkholderiales</taxon>
        <taxon>Burkholderiaceae</taxon>
        <taxon>Cupriavidus</taxon>
    </lineage>
</organism>